<dbReference type="OrthoDB" id="75921at2759"/>
<comment type="caution">
    <text evidence="1">The sequence shown here is derived from an EMBL/GenBank/DDBJ whole genome shotgun (WGS) entry which is preliminary data.</text>
</comment>
<dbReference type="EMBL" id="SNRW01006351">
    <property type="protein sequence ID" value="KAA6383243.1"/>
    <property type="molecule type" value="Genomic_DNA"/>
</dbReference>
<gene>
    <name evidence="1" type="ORF">EZS28_021230</name>
</gene>
<feature type="non-terminal residue" evidence="1">
    <location>
        <position position="1893"/>
    </location>
</feature>
<accession>A0A5J4VLX5</accession>
<organism evidence="1 2">
    <name type="scientific">Streblomastix strix</name>
    <dbReference type="NCBI Taxonomy" id="222440"/>
    <lineage>
        <taxon>Eukaryota</taxon>
        <taxon>Metamonada</taxon>
        <taxon>Preaxostyla</taxon>
        <taxon>Oxymonadida</taxon>
        <taxon>Streblomastigidae</taxon>
        <taxon>Streblomastix</taxon>
    </lineage>
</organism>
<reference evidence="1 2" key="1">
    <citation type="submission" date="2019-03" db="EMBL/GenBank/DDBJ databases">
        <title>Single cell metagenomics reveals metabolic interactions within the superorganism composed of flagellate Streblomastix strix and complex community of Bacteroidetes bacteria on its surface.</title>
        <authorList>
            <person name="Treitli S.C."/>
            <person name="Kolisko M."/>
            <person name="Husnik F."/>
            <person name="Keeling P."/>
            <person name="Hampl V."/>
        </authorList>
    </citation>
    <scope>NUCLEOTIDE SEQUENCE [LARGE SCALE GENOMIC DNA]</scope>
    <source>
        <strain evidence="1">ST1C</strain>
    </source>
</reference>
<dbReference type="SMART" id="SM00710">
    <property type="entry name" value="PbH1"/>
    <property type="match status" value="6"/>
</dbReference>
<proteinExistence type="predicted"/>
<dbReference type="InterPro" id="IPR011050">
    <property type="entry name" value="Pectin_lyase_fold/virulence"/>
</dbReference>
<name>A0A5J4VLX5_9EUKA</name>
<dbReference type="InterPro" id="IPR006626">
    <property type="entry name" value="PbH1"/>
</dbReference>
<protein>
    <submittedName>
        <fullName evidence="1">Uncharacterized protein</fullName>
    </submittedName>
</protein>
<sequence>MRRSELGTKFGTIETNPQINEIYLMGIESSQKWLTIPLQYAVNNVTNGIYHINNPNTTAWKYEEGKGNDNDYCGWIRFPCATFEKAVIRSITQHPEINSEVKIGIVQEYILDTNTTSQIDAQGRKVSISNQLNYQDESTGTYQIKMYVKGNGQYSFSNGSFSVTNCSLIDQGFASTTKYIISMQQTSKILEIKYCNFTTELSAQADTHGLLEINGGSANIEQLVANNIRMSECNFIKLNYGTGYINISSSTFTGISSIVSNGGSVIFGQINGTSGIRLSNLTFTECISLGTTGKTYGGAIQLYTSGVGIDINNVQFSNCSGLNGGGMFIKLDSSSSVKFSNNSKFEHCTDYNQSGGGLYLNINEYSSCELDNVEFNNCKAQQYGGGLFGTISDGGILTIMNTTTFTSCSCVGSGKYQEGGGININIKDGNSKFLINDLSSFTSCTCKDLGGAVNINGSLGAMINIKSVSFTSCSSEGGGGLNSRLQSGSILNISDAVNFTFCESTSSNGGGIRAILTEIASSLYISGNSIFNQCKTSRQGGGIYISSIQSKISINTVLFDNCEAIQGGGAISTLLTDGGFLTVEGLTNFTTCKTTGDTEAVEDLGGGAIYANVSHASSKFRIIGTVKFDQCESPIKGGAIYIKAQTSQLIEINKATFDRCICAKEGGGIYAYITNGGSFRITNGTTFTQCKSISGSGGGLYTIVKTTTSQMQISDGVTFDGCESELQGGGIYISAEQSKINEIRKVIITRCKAKLEGSGLYIEIVQSAFFSINSETTFIDCSSSSTSGSSGGGIYAKVKDIDSRLVLSDQIKFENCNSSVSGGGVSFLIQGRGSVELDGTLIQNCISPKGGGIFALIESGSQLSIINSNQFNNCMGTGNEGIGGGIYADIGDNCKLRIYNGVIFDSCTSYGYGGGAYLIAKDRGIVDMNKITFKQCNSTSGGAIFIDIQKSASLIITNSSLFEDCKASAGNGGGIYAIIIDIDSKIIIQDQSTFDTCQSLSGFGGAAYIESQSNASVIINRAKFDNCSAFDGGAIQSSLLTGSTFTISNETLFNSCSSTQSTSGGGGINANIESFSKFIISSSAQFDTCTSINGNGGAGSFVIKDKGAVEVNQAIFKTCSSINGGGLYASLDNSSSLSITNSNLFTGCTSSESGGGLYAQVKDPDSKLLIEDNSYFFECISSNGQGGAGYIEGSNFSSIEINKAKIENCSSIQGGGIYCDIKTGSQLQVTNSSLFKLCTSLQSGGGFYAIIDGTDSKLNISGFTLFNSCLTTSPTGQGGGSYLKISSNASFELNKATYKGCNAFEGGGMYGEIDNANRFIITSSNQFISCSSIERGGAIYLNFPNNSTCNFIVGSLILFKENTAGECGRDIFFLCSSLNFLDVSHSLLFDLFSPFYDLDNAFYGTEYWTQTELSREPEVDYDLIKRYSSYFADTLYISNLGQIGSDEESCGKLGVACSSFTYARDKVLTPEWRPQTIQNITDNTPKVIHTYVVVGQMKLLEPLTSESDEVILRGATHDEVDSISVGYHSKVQFGNKGQIICSDLAQWQEEENEFSDVNGVDQKFTLEQLDFVLPEQMEGKSLILVKSSPSNLNRGREVELLIQNCKVSQEPNLIKGVHSILFKSEPFLSIREKIIFNNIMSDPDISDERIQLNNGSLIEINYEPDMIPKENYLQFKNCFFKYVKSTISAWNIREMPGEQPNQVPFGAGSVLTIRNTNSIYLHLHFMDCTFECCELNMQIKTTEQKQLGIGGALGIYANNVHLVLEHFRFIDCIGTITFRGVYIGLAGDKAEGRYQIKQKYINHLKENGDTSVDFTPQIDSMHKPIITLDSCVIKTCKSQISGSGRGIRVIYSGGVIVHADRIGAKIDFKSSIFNSCLSSLSQIDSPSNLADDE</sequence>
<dbReference type="SUPFAM" id="SSF51126">
    <property type="entry name" value="Pectin lyase-like"/>
    <property type="match status" value="1"/>
</dbReference>
<evidence type="ECO:0000313" key="2">
    <source>
        <dbReference type="Proteomes" id="UP000324800"/>
    </source>
</evidence>
<dbReference type="Proteomes" id="UP000324800">
    <property type="component" value="Unassembled WGS sequence"/>
</dbReference>
<evidence type="ECO:0000313" key="1">
    <source>
        <dbReference type="EMBL" id="KAA6383243.1"/>
    </source>
</evidence>